<name>A0A5D0WLC8_9FIRM</name>
<evidence type="ECO:0000313" key="2">
    <source>
        <dbReference type="Proteomes" id="UP000322619"/>
    </source>
</evidence>
<accession>A0A5D0WLC8</accession>
<gene>
    <name evidence="1" type="ORF">FXB42_11185</name>
</gene>
<proteinExistence type="predicted"/>
<sequence>MREELSEKLLSFKKAFISLNEIENIVAANNYEELRAIVNKQIADNVITPVGKKNTNGLIPPLYLKYRICYETEDLSPYLDEIRHLHPDLKISEYLAKPMLYKLHRDIVLPLSDFLKIRPEILLKKMSKNERAYSIWNDEKILDDSKAKSVIAFLEIAERLNYYLTPEPFFDFVLRSQKEMTVLIIENKDTWFTFRKLLSKNPNNCCLHGTQLDAILYGEGNKVTKPGGIQAYADNVLSTNVQFLYFGDLDFTGIDLFLRVCNANPDAKIRLFTELYQDMLDLVKLDKLGQIRKKQNTDIMMDGFLSFFSSNQIIMIQELLNANKYIPQEVINYPVLEAMLQVMA</sequence>
<protein>
    <recommendedName>
        <fullName evidence="3">Wadjet protein JetD C-terminal domain-containing protein</fullName>
    </recommendedName>
</protein>
<dbReference type="EMBL" id="VSLA01000024">
    <property type="protein sequence ID" value="TYC84883.1"/>
    <property type="molecule type" value="Genomic_DNA"/>
</dbReference>
<reference evidence="1 2" key="1">
    <citation type="submission" date="2019-08" db="EMBL/GenBank/DDBJ databases">
        <title>Isolation and enrichment of carboxydotrophic bacteria from anaerobic sludge for the production of bio-based chemicals from syngas.</title>
        <authorList>
            <person name="Antares A.L."/>
            <person name="Moreira J."/>
            <person name="Diender M."/>
            <person name="Parshina S.N."/>
            <person name="Stams A.J.M."/>
            <person name="Alves M."/>
            <person name="Alves J.I."/>
            <person name="Sousa D.Z."/>
        </authorList>
    </citation>
    <scope>NUCLEOTIDE SEQUENCE [LARGE SCALE GENOMIC DNA]</scope>
    <source>
        <strain evidence="1 2">JM</strain>
    </source>
</reference>
<evidence type="ECO:0000313" key="1">
    <source>
        <dbReference type="EMBL" id="TYC84883.1"/>
    </source>
</evidence>
<dbReference type="AlphaFoldDB" id="A0A5D0WLC8"/>
<dbReference type="Proteomes" id="UP000322619">
    <property type="component" value="Unassembled WGS sequence"/>
</dbReference>
<evidence type="ECO:0008006" key="3">
    <source>
        <dbReference type="Google" id="ProtNLM"/>
    </source>
</evidence>
<dbReference type="RefSeq" id="WP_148637852.1">
    <property type="nucleotide sequence ID" value="NZ_VSLA01000024.1"/>
</dbReference>
<comment type="caution">
    <text evidence="1">The sequence shown here is derived from an EMBL/GenBank/DDBJ whole genome shotgun (WGS) entry which is preliminary data.</text>
</comment>
<organism evidence="1 2">
    <name type="scientific">Acetobacterium wieringae</name>
    <dbReference type="NCBI Taxonomy" id="52694"/>
    <lineage>
        <taxon>Bacteria</taxon>
        <taxon>Bacillati</taxon>
        <taxon>Bacillota</taxon>
        <taxon>Clostridia</taxon>
        <taxon>Eubacteriales</taxon>
        <taxon>Eubacteriaceae</taxon>
        <taxon>Acetobacterium</taxon>
    </lineage>
</organism>